<dbReference type="Pfam" id="PF05186">
    <property type="entry name" value="Dpy-30"/>
    <property type="match status" value="1"/>
</dbReference>
<evidence type="ECO:0000313" key="2">
    <source>
        <dbReference type="WBParaSite" id="Hba_18552"/>
    </source>
</evidence>
<dbReference type="InterPro" id="IPR007858">
    <property type="entry name" value="Dpy-30_motif"/>
</dbReference>
<evidence type="ECO:0000313" key="1">
    <source>
        <dbReference type="Proteomes" id="UP000095283"/>
    </source>
</evidence>
<dbReference type="Gene3D" id="1.20.890.10">
    <property type="entry name" value="cAMP-dependent protein kinase regulatory subunit, dimerization-anchoring domain"/>
    <property type="match status" value="1"/>
</dbReference>
<protein>
    <submittedName>
        <fullName evidence="2">Uncharacterized protein</fullName>
    </submittedName>
</protein>
<organism evidence="1 2">
    <name type="scientific">Heterorhabditis bacteriophora</name>
    <name type="common">Entomopathogenic nematode worm</name>
    <dbReference type="NCBI Taxonomy" id="37862"/>
    <lineage>
        <taxon>Eukaryota</taxon>
        <taxon>Metazoa</taxon>
        <taxon>Ecdysozoa</taxon>
        <taxon>Nematoda</taxon>
        <taxon>Chromadorea</taxon>
        <taxon>Rhabditida</taxon>
        <taxon>Rhabditina</taxon>
        <taxon>Rhabditomorpha</taxon>
        <taxon>Strongyloidea</taxon>
        <taxon>Heterorhabditidae</taxon>
        <taxon>Heterorhabditis</taxon>
    </lineage>
</organism>
<dbReference type="Proteomes" id="UP000095283">
    <property type="component" value="Unplaced"/>
</dbReference>
<proteinExistence type="predicted"/>
<dbReference type="AlphaFoldDB" id="A0A1I7XML0"/>
<reference evidence="2" key="1">
    <citation type="submission" date="2016-11" db="UniProtKB">
        <authorList>
            <consortium name="WormBaseParasite"/>
        </authorList>
    </citation>
    <scope>IDENTIFICATION</scope>
</reference>
<dbReference type="WBParaSite" id="Hba_18552">
    <property type="protein sequence ID" value="Hba_18552"/>
    <property type="gene ID" value="Hba_18552"/>
</dbReference>
<name>A0A1I7XML0_HETBA</name>
<accession>A0A1I7XML0</accession>
<keyword evidence="1" id="KW-1185">Reference proteome</keyword>
<sequence length="111" mass="12163">MMSDVPSEVSVAPTEQVKIINCSIICLILFLILGDRCINYFDFEFIGRTSSCYYAIDSSSCSVGPCSTSSSSSKCGLGALAKERPENPIEFLANFLLKEKDRYQPATDSVQ</sequence>